<proteinExistence type="predicted"/>
<dbReference type="Pfam" id="PF24068">
    <property type="entry name" value="TPD1_C"/>
    <property type="match status" value="1"/>
</dbReference>
<evidence type="ECO:0000313" key="3">
    <source>
        <dbReference type="Proteomes" id="UP001359559"/>
    </source>
</evidence>
<accession>A0AAN9KJW6</accession>
<comment type="caution">
    <text evidence="2">The sequence shown here is derived from an EMBL/GenBank/DDBJ whole genome shotgun (WGS) entry which is preliminary data.</text>
</comment>
<dbReference type="EMBL" id="JAYKXN010000001">
    <property type="protein sequence ID" value="KAK7318990.1"/>
    <property type="molecule type" value="Genomic_DNA"/>
</dbReference>
<keyword evidence="3" id="KW-1185">Reference proteome</keyword>
<dbReference type="PANTHER" id="PTHR33184">
    <property type="entry name" value="PROTEIN TAPETUM DETERMINANT 1-LIKE-RELATED"/>
    <property type="match status" value="1"/>
</dbReference>
<dbReference type="PANTHER" id="PTHR33184:SF72">
    <property type="entry name" value="BETA-1,3-N-ACETYLGLUCOSAMINYLTRANSFERASE FAMILY PROTEIN"/>
    <property type="match status" value="1"/>
</dbReference>
<organism evidence="2 3">
    <name type="scientific">Clitoria ternatea</name>
    <name type="common">Butterfly pea</name>
    <dbReference type="NCBI Taxonomy" id="43366"/>
    <lineage>
        <taxon>Eukaryota</taxon>
        <taxon>Viridiplantae</taxon>
        <taxon>Streptophyta</taxon>
        <taxon>Embryophyta</taxon>
        <taxon>Tracheophyta</taxon>
        <taxon>Spermatophyta</taxon>
        <taxon>Magnoliopsida</taxon>
        <taxon>eudicotyledons</taxon>
        <taxon>Gunneridae</taxon>
        <taxon>Pentapetalae</taxon>
        <taxon>rosids</taxon>
        <taxon>fabids</taxon>
        <taxon>Fabales</taxon>
        <taxon>Fabaceae</taxon>
        <taxon>Papilionoideae</taxon>
        <taxon>50 kb inversion clade</taxon>
        <taxon>NPAAA clade</taxon>
        <taxon>indigoferoid/millettioid clade</taxon>
        <taxon>Phaseoleae</taxon>
        <taxon>Clitoria</taxon>
    </lineage>
</organism>
<dbReference type="InterPro" id="IPR040361">
    <property type="entry name" value="TPD1"/>
</dbReference>
<keyword evidence="1" id="KW-0732">Signal</keyword>
<dbReference type="AlphaFoldDB" id="A0AAN9KJW6"/>
<evidence type="ECO:0000313" key="2">
    <source>
        <dbReference type="EMBL" id="KAK7318990.1"/>
    </source>
</evidence>
<gene>
    <name evidence="2" type="ORF">RJT34_03699</name>
</gene>
<evidence type="ECO:0000256" key="1">
    <source>
        <dbReference type="ARBA" id="ARBA00022729"/>
    </source>
</evidence>
<name>A0AAN9KJW6_CLITE</name>
<sequence length="114" mass="12599">MLGYSQCSLKDISVSQQQTGAKVQGKPEWAVTITNKCSCVQTSLVLNCDGFKTSEPVDRSILSLMGPYCIVKAGDSITKDPITFKPKEDGAGRIKKVPLSTYHFREMEMEASYR</sequence>
<protein>
    <submittedName>
        <fullName evidence="2">Uncharacterized protein</fullName>
    </submittedName>
</protein>
<dbReference type="Proteomes" id="UP001359559">
    <property type="component" value="Unassembled WGS sequence"/>
</dbReference>
<dbReference type="GO" id="GO:0001709">
    <property type="term" value="P:cell fate determination"/>
    <property type="evidence" value="ECO:0007669"/>
    <property type="project" value="TreeGrafter"/>
</dbReference>
<reference evidence="2 3" key="1">
    <citation type="submission" date="2024-01" db="EMBL/GenBank/DDBJ databases">
        <title>The genomes of 5 underutilized Papilionoideae crops provide insights into root nodulation and disease resistance.</title>
        <authorList>
            <person name="Yuan L."/>
        </authorList>
    </citation>
    <scope>NUCLEOTIDE SEQUENCE [LARGE SCALE GENOMIC DNA]</scope>
    <source>
        <strain evidence="2">LY-2023</strain>
        <tissue evidence="2">Leaf</tissue>
    </source>
</reference>